<reference evidence="10" key="1">
    <citation type="submission" date="2015-08" db="EMBL/GenBank/DDBJ databases">
        <authorList>
            <person name="Varghese N."/>
        </authorList>
    </citation>
    <scope>NUCLEOTIDE SEQUENCE [LARGE SCALE GENOMIC DNA]</scope>
    <source>
        <strain evidence="10">JCM 18476</strain>
    </source>
</reference>
<evidence type="ECO:0000256" key="7">
    <source>
        <dbReference type="RuleBase" id="RU362028"/>
    </source>
</evidence>
<dbReference type="PANTHER" id="PTHR21600">
    <property type="entry name" value="MITOCHONDRIAL RNA PSEUDOURIDINE SYNTHASE"/>
    <property type="match status" value="1"/>
</dbReference>
<sequence length="242" mass="28062">MSLEILHIDDDLVVVNKPSGLLVHRTDLAKHEQDAVVQRLNEQLGRWVYPIHRLDRATSGVLVMALNETVCRRLGEQFMARTTDKNYLAIVRGHTQPEGVIDYPLAKLNEEKGRARFKIEGTEKEAISHFSTLETFQIPVPVSRYEQMRLSLVSVKPEQGRTHQIRRHFKHIFHPLLGDTRYGCRHHNQAMRDHWSENLRLMLHAENLSFTHPVSQERLNISASLPEDMSTLLHTLRTQTFD</sequence>
<dbReference type="InterPro" id="IPR006225">
    <property type="entry name" value="PsdUridine_synth_RluC/D"/>
</dbReference>
<proteinExistence type="inferred from homology"/>
<dbReference type="Proteomes" id="UP000182769">
    <property type="component" value="Unassembled WGS sequence"/>
</dbReference>
<dbReference type="NCBIfam" id="TIGR00005">
    <property type="entry name" value="rluA_subfam"/>
    <property type="match status" value="1"/>
</dbReference>
<evidence type="ECO:0000256" key="4">
    <source>
        <dbReference type="ARBA" id="ARBA00036607"/>
    </source>
</evidence>
<dbReference type="SUPFAM" id="SSF55120">
    <property type="entry name" value="Pseudouridine synthase"/>
    <property type="match status" value="1"/>
</dbReference>
<dbReference type="GO" id="GO:0000455">
    <property type="term" value="P:enzyme-directed rRNA pseudouridine synthesis"/>
    <property type="evidence" value="ECO:0007669"/>
    <property type="project" value="TreeGrafter"/>
</dbReference>
<dbReference type="GO" id="GO:0160149">
    <property type="term" value="F:tRNA pseudouridine(65) synthase activity"/>
    <property type="evidence" value="ECO:0007669"/>
    <property type="project" value="UniProtKB-EC"/>
</dbReference>
<comment type="catalytic activity">
    <reaction evidence="7">
        <text>a uridine in RNA = a pseudouridine in RNA</text>
        <dbReference type="Rhea" id="RHEA:48348"/>
        <dbReference type="Rhea" id="RHEA-COMP:12068"/>
        <dbReference type="Rhea" id="RHEA-COMP:12069"/>
        <dbReference type="ChEBI" id="CHEBI:65314"/>
        <dbReference type="ChEBI" id="CHEBI:65315"/>
    </reaction>
</comment>
<keyword evidence="10" id="KW-1185">Reference proteome</keyword>
<dbReference type="STRING" id="1137284.GCA_001418205_03312"/>
<dbReference type="PROSITE" id="PS01129">
    <property type="entry name" value="PSI_RLU"/>
    <property type="match status" value="1"/>
</dbReference>
<feature type="active site" evidence="6">
    <location>
        <position position="55"/>
    </location>
</feature>
<dbReference type="InterPro" id="IPR006145">
    <property type="entry name" value="PsdUridine_synth_RsuA/RluA"/>
</dbReference>
<evidence type="ECO:0000256" key="2">
    <source>
        <dbReference type="ARBA" id="ARBA00022694"/>
    </source>
</evidence>
<dbReference type="InterPro" id="IPR006224">
    <property type="entry name" value="PsdUridine_synth_RluA-like_CS"/>
</dbReference>
<gene>
    <name evidence="9" type="ORF">Ga0061065_11441</name>
</gene>
<comment type="catalytic activity">
    <reaction evidence="4">
        <text>uridine(65) in tRNA = pseudouridine(65) in tRNA</text>
        <dbReference type="Rhea" id="RHEA:42536"/>
        <dbReference type="Rhea" id="RHEA-COMP:10103"/>
        <dbReference type="Rhea" id="RHEA-COMP:10104"/>
        <dbReference type="ChEBI" id="CHEBI:65314"/>
        <dbReference type="ChEBI" id="CHEBI:65315"/>
        <dbReference type="EC" id="5.4.99.26"/>
    </reaction>
</comment>
<dbReference type="EMBL" id="CYHG01000014">
    <property type="protein sequence ID" value="CUB05998.1"/>
    <property type="molecule type" value="Genomic_DNA"/>
</dbReference>
<dbReference type="RefSeq" id="WP_055464334.1">
    <property type="nucleotide sequence ID" value="NZ_CYHG01000014.1"/>
</dbReference>
<dbReference type="EC" id="5.4.99.-" evidence="7"/>
<keyword evidence="3 7" id="KW-0413">Isomerase</keyword>
<dbReference type="OrthoDB" id="9807829at2"/>
<dbReference type="AlphaFoldDB" id="A0A0K6ISC3"/>
<dbReference type="GO" id="GO:0003723">
    <property type="term" value="F:RNA binding"/>
    <property type="evidence" value="ECO:0007669"/>
    <property type="project" value="InterPro"/>
</dbReference>
<dbReference type="InterPro" id="IPR050188">
    <property type="entry name" value="RluA_PseudoU_synthase"/>
</dbReference>
<evidence type="ECO:0000313" key="9">
    <source>
        <dbReference type="EMBL" id="CUB05998.1"/>
    </source>
</evidence>
<comment type="function">
    <text evidence="5">Responsible for synthesis of pseudouridine from uracil-65 in transfer RNAs.</text>
</comment>
<dbReference type="Pfam" id="PF00849">
    <property type="entry name" value="PseudoU_synth_2"/>
    <property type="match status" value="1"/>
</dbReference>
<evidence type="ECO:0000256" key="1">
    <source>
        <dbReference type="ARBA" id="ARBA00010876"/>
    </source>
</evidence>
<feature type="domain" description="Pseudouridine synthase RsuA/RluA-like" evidence="8">
    <location>
        <begin position="11"/>
        <end position="171"/>
    </location>
</feature>
<name>A0A0K6ISC3_9GAMM</name>
<protein>
    <recommendedName>
        <fullName evidence="7">Pseudouridine synthase</fullName>
        <ecNumber evidence="7">5.4.99.-</ecNumber>
    </recommendedName>
</protein>
<dbReference type="InterPro" id="IPR020103">
    <property type="entry name" value="PsdUridine_synth_cat_dom_sf"/>
</dbReference>
<evidence type="ECO:0000313" key="10">
    <source>
        <dbReference type="Proteomes" id="UP000182769"/>
    </source>
</evidence>
<comment type="similarity">
    <text evidence="1 7">Belongs to the pseudouridine synthase RluA family.</text>
</comment>
<organism evidence="9 10">
    <name type="scientific">Marinomonas fungiae</name>
    <dbReference type="NCBI Taxonomy" id="1137284"/>
    <lineage>
        <taxon>Bacteria</taxon>
        <taxon>Pseudomonadati</taxon>
        <taxon>Pseudomonadota</taxon>
        <taxon>Gammaproteobacteria</taxon>
        <taxon>Oceanospirillales</taxon>
        <taxon>Oceanospirillaceae</taxon>
        <taxon>Marinomonas</taxon>
    </lineage>
</organism>
<evidence type="ECO:0000256" key="6">
    <source>
        <dbReference type="PIRSR" id="PIRSR606225-1"/>
    </source>
</evidence>
<evidence type="ECO:0000259" key="8">
    <source>
        <dbReference type="Pfam" id="PF00849"/>
    </source>
</evidence>
<evidence type="ECO:0000256" key="3">
    <source>
        <dbReference type="ARBA" id="ARBA00023235"/>
    </source>
</evidence>
<dbReference type="GO" id="GO:0008033">
    <property type="term" value="P:tRNA processing"/>
    <property type="evidence" value="ECO:0007669"/>
    <property type="project" value="UniProtKB-KW"/>
</dbReference>
<accession>A0A0K6ISC3</accession>
<keyword evidence="2" id="KW-0819">tRNA processing</keyword>
<dbReference type="PANTHER" id="PTHR21600:SF56">
    <property type="entry name" value="TRNA PSEUDOURIDINE SYNTHASE C"/>
    <property type="match status" value="1"/>
</dbReference>
<evidence type="ECO:0000256" key="5">
    <source>
        <dbReference type="ARBA" id="ARBA00037670"/>
    </source>
</evidence>
<dbReference type="Gene3D" id="3.30.2350.10">
    <property type="entry name" value="Pseudouridine synthase"/>
    <property type="match status" value="1"/>
</dbReference>